<feature type="site" description="Transition state stabilizer" evidence="9">
    <location>
        <position position="15"/>
    </location>
</feature>
<comment type="caution">
    <text evidence="11">The sequence shown here is derived from an EMBL/GenBank/DDBJ whole genome shotgun (WGS) entry which is preliminary data.</text>
</comment>
<evidence type="ECO:0000256" key="7">
    <source>
        <dbReference type="ARBA" id="ARBA00022840"/>
    </source>
</evidence>
<feature type="binding site" evidence="9">
    <location>
        <position position="70"/>
    </location>
    <ligand>
        <name>substrate</name>
    </ligand>
</feature>
<sequence>MHPTEHNRSKYFVIKCGGSILDQLPDEFYKDLIKLKSYDIYPVLVHGGGPEISHMLQKLSIETAFVDGLRVTTDQMVDTVEMVLSGKINKQLVRNIHCAGGKAIGISGVDGGMFRCKQTDQALGRVGEVTHVDRSLIEQLSISGYIPVISPISMDEYGKSLNINGDEAASAVAQSLLAEICLVSDIPGIYKEINGEKVVFRSLDEIRITKLIEEGTISGGMIPKVKGAVAALSDQVSSVIILDGREKNALQKAVSNEQIGTRIVRKELTNVTN</sequence>
<feature type="site" description="Transition state stabilizer" evidence="9">
    <location>
        <position position="224"/>
    </location>
</feature>
<keyword evidence="9" id="KW-0963">Cytoplasm</keyword>
<keyword evidence="7 9" id="KW-0067">ATP-binding</keyword>
<dbReference type="PRINTS" id="PR01469">
    <property type="entry name" value="CARBMTKINASE"/>
</dbReference>
<dbReference type="SUPFAM" id="SSF53633">
    <property type="entry name" value="Carbamate kinase-like"/>
    <property type="match status" value="1"/>
</dbReference>
<reference evidence="11 12" key="1">
    <citation type="submission" date="2019-04" db="EMBL/GenBank/DDBJ databases">
        <title>Genome sequence of Bacillus hwajinpoensis strain Y2.</title>
        <authorList>
            <person name="Fair J.L."/>
            <person name="Maclea K.S."/>
        </authorList>
    </citation>
    <scope>NUCLEOTIDE SEQUENCE [LARGE SCALE GENOMIC DNA]</scope>
    <source>
        <strain evidence="11 12">Y2</strain>
    </source>
</reference>
<evidence type="ECO:0000259" key="10">
    <source>
        <dbReference type="Pfam" id="PF00696"/>
    </source>
</evidence>
<dbReference type="InterPro" id="IPR001048">
    <property type="entry name" value="Asp/Glu/Uridylate_kinase"/>
</dbReference>
<dbReference type="HAMAP" id="MF_00082">
    <property type="entry name" value="ArgB"/>
    <property type="match status" value="1"/>
</dbReference>
<evidence type="ECO:0000256" key="5">
    <source>
        <dbReference type="ARBA" id="ARBA00022741"/>
    </source>
</evidence>
<dbReference type="InterPro" id="IPR004662">
    <property type="entry name" value="AcgluKinase_fam"/>
</dbReference>
<keyword evidence="3 9" id="KW-0028">Amino-acid biosynthesis</keyword>
<comment type="similarity">
    <text evidence="9">Belongs to the acetylglutamate kinase family. ArgB subfamily.</text>
</comment>
<dbReference type="PIRSF" id="PIRSF000728">
    <property type="entry name" value="NAGK"/>
    <property type="match status" value="1"/>
</dbReference>
<dbReference type="EC" id="2.7.2.8" evidence="9"/>
<evidence type="ECO:0000313" key="11">
    <source>
        <dbReference type="EMBL" id="TKD72594.1"/>
    </source>
</evidence>
<dbReference type="CDD" id="cd04238">
    <property type="entry name" value="AAK_NAGK-like"/>
    <property type="match status" value="1"/>
</dbReference>
<dbReference type="GO" id="GO:0005737">
    <property type="term" value="C:cytoplasm"/>
    <property type="evidence" value="ECO:0007669"/>
    <property type="project" value="UniProtKB-SubCell"/>
</dbReference>
<dbReference type="OrthoDB" id="9803155at2"/>
<evidence type="ECO:0000256" key="9">
    <source>
        <dbReference type="HAMAP-Rule" id="MF_00082"/>
    </source>
</evidence>
<accession>A0A4U1MP10</accession>
<comment type="pathway">
    <text evidence="1 9">Amino-acid biosynthesis; L-arginine biosynthesis; N(2)-acetyl-L-ornithine from L-glutamate: step 2/4.</text>
</comment>
<evidence type="ECO:0000256" key="4">
    <source>
        <dbReference type="ARBA" id="ARBA00022679"/>
    </source>
</evidence>
<dbReference type="PANTHER" id="PTHR23342">
    <property type="entry name" value="N-ACETYLGLUTAMATE SYNTHASE"/>
    <property type="match status" value="1"/>
</dbReference>
<evidence type="ECO:0000256" key="1">
    <source>
        <dbReference type="ARBA" id="ARBA00004828"/>
    </source>
</evidence>
<dbReference type="AlphaFoldDB" id="A0A4U1MP10"/>
<dbReference type="InterPro" id="IPR037528">
    <property type="entry name" value="ArgB"/>
</dbReference>
<evidence type="ECO:0000256" key="6">
    <source>
        <dbReference type="ARBA" id="ARBA00022777"/>
    </source>
</evidence>
<dbReference type="InterPro" id="IPR036393">
    <property type="entry name" value="AceGlu_kinase-like_sf"/>
</dbReference>
<dbReference type="NCBIfam" id="TIGR00761">
    <property type="entry name" value="argB"/>
    <property type="match status" value="1"/>
</dbReference>
<keyword evidence="4 9" id="KW-0808">Transferase</keyword>
<dbReference type="GO" id="GO:0005524">
    <property type="term" value="F:ATP binding"/>
    <property type="evidence" value="ECO:0007669"/>
    <property type="project" value="UniProtKB-UniRule"/>
</dbReference>
<evidence type="ECO:0000256" key="3">
    <source>
        <dbReference type="ARBA" id="ARBA00022605"/>
    </source>
</evidence>
<dbReference type="GO" id="GO:0042450">
    <property type="term" value="P:L-arginine biosynthetic process via ornithine"/>
    <property type="evidence" value="ECO:0007669"/>
    <property type="project" value="UniProtKB-UniRule"/>
</dbReference>
<feature type="binding site" evidence="9">
    <location>
        <position position="162"/>
    </location>
    <ligand>
        <name>substrate</name>
    </ligand>
</feature>
<feature type="binding site" evidence="9">
    <location>
        <begin position="48"/>
        <end position="49"/>
    </location>
    <ligand>
        <name>substrate</name>
    </ligand>
</feature>
<evidence type="ECO:0000256" key="8">
    <source>
        <dbReference type="ARBA" id="ARBA00048141"/>
    </source>
</evidence>
<organism evidence="11 12">
    <name type="scientific">Guptibacillus hwajinpoensis</name>
    <dbReference type="NCBI Taxonomy" id="208199"/>
    <lineage>
        <taxon>Bacteria</taxon>
        <taxon>Bacillati</taxon>
        <taxon>Bacillota</taxon>
        <taxon>Bacilli</taxon>
        <taxon>Bacillales</taxon>
        <taxon>Guptibacillaceae</taxon>
        <taxon>Guptibacillus</taxon>
    </lineage>
</organism>
<name>A0A4U1MP10_9BACL</name>
<dbReference type="PANTHER" id="PTHR23342:SF0">
    <property type="entry name" value="N-ACETYLGLUTAMATE SYNTHASE, MITOCHONDRIAL"/>
    <property type="match status" value="1"/>
</dbReference>
<dbReference type="Gene3D" id="3.40.1160.10">
    <property type="entry name" value="Acetylglutamate kinase-like"/>
    <property type="match status" value="1"/>
</dbReference>
<gene>
    <name evidence="9 11" type="primary">argB</name>
    <name evidence="11" type="ORF">FBF83_01205</name>
</gene>
<dbReference type="UniPathway" id="UPA00068">
    <property type="reaction ID" value="UER00107"/>
</dbReference>
<comment type="function">
    <text evidence="9">Catalyzes the ATP-dependent phosphorylation of N-acetyl-L-glutamate.</text>
</comment>
<protein>
    <recommendedName>
        <fullName evidence="9">Acetylglutamate kinase</fullName>
        <ecNumber evidence="9">2.7.2.8</ecNumber>
    </recommendedName>
    <alternativeName>
        <fullName evidence="9">N-acetyl-L-glutamate 5-phosphotransferase</fullName>
    </alternativeName>
    <alternativeName>
        <fullName evidence="9">NAG kinase</fullName>
        <shortName evidence="9">NAGK</shortName>
    </alternativeName>
</protein>
<dbReference type="EMBL" id="SWFM01000001">
    <property type="protein sequence ID" value="TKD72594.1"/>
    <property type="molecule type" value="Genomic_DNA"/>
</dbReference>
<dbReference type="Proteomes" id="UP000310541">
    <property type="component" value="Unassembled WGS sequence"/>
</dbReference>
<keyword evidence="5 9" id="KW-0547">Nucleotide-binding</keyword>
<proteinExistence type="inferred from homology"/>
<keyword evidence="6 9" id="KW-0418">Kinase</keyword>
<dbReference type="Pfam" id="PF00696">
    <property type="entry name" value="AA_kinase"/>
    <property type="match status" value="1"/>
</dbReference>
<keyword evidence="2 9" id="KW-0055">Arginine biosynthesis</keyword>
<dbReference type="FunFam" id="3.40.1160.10:FF:000004">
    <property type="entry name" value="Acetylglutamate kinase"/>
    <property type="match status" value="1"/>
</dbReference>
<comment type="subcellular location">
    <subcellularLocation>
        <location evidence="9">Cytoplasm</location>
    </subcellularLocation>
</comment>
<dbReference type="GO" id="GO:0003991">
    <property type="term" value="F:acetylglutamate kinase activity"/>
    <property type="evidence" value="ECO:0007669"/>
    <property type="project" value="UniProtKB-UniRule"/>
</dbReference>
<feature type="domain" description="Aspartate/glutamate/uridylate kinase" evidence="10">
    <location>
        <begin position="10"/>
        <end position="242"/>
    </location>
</feature>
<comment type="catalytic activity">
    <reaction evidence="8 9">
        <text>N-acetyl-L-glutamate + ATP = N-acetyl-L-glutamyl 5-phosphate + ADP</text>
        <dbReference type="Rhea" id="RHEA:14629"/>
        <dbReference type="ChEBI" id="CHEBI:30616"/>
        <dbReference type="ChEBI" id="CHEBI:44337"/>
        <dbReference type="ChEBI" id="CHEBI:57936"/>
        <dbReference type="ChEBI" id="CHEBI:456216"/>
        <dbReference type="EC" id="2.7.2.8"/>
    </reaction>
</comment>
<evidence type="ECO:0000313" key="12">
    <source>
        <dbReference type="Proteomes" id="UP000310541"/>
    </source>
</evidence>
<evidence type="ECO:0000256" key="2">
    <source>
        <dbReference type="ARBA" id="ARBA00022571"/>
    </source>
</evidence>